<proteinExistence type="predicted"/>
<reference evidence="2" key="1">
    <citation type="submission" date="2023-06" db="EMBL/GenBank/DDBJ databases">
        <title>Robiginitalea aurantiacus sp. nov. and Algoriphagus sediminis sp. nov., isolated from coastal sediment.</title>
        <authorList>
            <person name="Zhou Z.Y."/>
            <person name="An J."/>
            <person name="Jia Y.W."/>
            <person name="Du Z.J."/>
        </authorList>
    </citation>
    <scope>NUCLEOTIDE SEQUENCE</scope>
    <source>
        <strain evidence="2">C2-7</strain>
    </source>
</reference>
<evidence type="ECO:0000256" key="1">
    <source>
        <dbReference type="SAM" id="Phobius"/>
    </source>
</evidence>
<gene>
    <name evidence="2" type="ORF">QVH07_11675</name>
</gene>
<protein>
    <recommendedName>
        <fullName evidence="4">Glycoside hydrolase family 2 catalytic domain-containing protein</fullName>
    </recommendedName>
</protein>
<keyword evidence="1" id="KW-0812">Transmembrane</keyword>
<dbReference type="InterPro" id="IPR051913">
    <property type="entry name" value="GH2_Domain-Containing"/>
</dbReference>
<sequence length="363" mass="41009">MEKLKRLLFLSGCKSISGLLAWIAFYAATVLNSCNPVREQQIINQATDPESPKQKIGIEGRDILVNGEPYVIKGICFNPVPKGSTERSFKNLDEHIHLLKEAGINTIRVYSPIIEEEVLNRFAEENIMVIIGFGYNQDGQYDILSGTYADYVEKFKGHPAILMWELGNEFNYHPEWFDGEIKNWYQAMNDAAKKIHEIDPLIPVTTAHGELPDSLALAMGESIDIWGMNVYRWDDPTDIFSEWASISDKPMYLSEAGGDSYMTISKMGYDEGENQRAQADANANILKSVFSNLEISAGVTLFAYSDELWKAENPEKYDIGGWAPNSSGVPYDGTPNEEYWGIVDVDLNKKMTFEVVKKYYTEN</sequence>
<dbReference type="RefSeq" id="WP_290000563.1">
    <property type="nucleotide sequence ID" value="NZ_JAUEPH010000004.1"/>
</dbReference>
<evidence type="ECO:0008006" key="4">
    <source>
        <dbReference type="Google" id="ProtNLM"/>
    </source>
</evidence>
<dbReference type="PANTHER" id="PTHR42732">
    <property type="entry name" value="BETA-GALACTOSIDASE"/>
    <property type="match status" value="1"/>
</dbReference>
<dbReference type="EMBL" id="JAUEPH010000004">
    <property type="protein sequence ID" value="MDN3204813.1"/>
    <property type="molecule type" value="Genomic_DNA"/>
</dbReference>
<dbReference type="Proteomes" id="UP001171916">
    <property type="component" value="Unassembled WGS sequence"/>
</dbReference>
<name>A0ABT7YE58_9BACT</name>
<evidence type="ECO:0000313" key="2">
    <source>
        <dbReference type="EMBL" id="MDN3204813.1"/>
    </source>
</evidence>
<dbReference type="SUPFAM" id="SSF51445">
    <property type="entry name" value="(Trans)glycosidases"/>
    <property type="match status" value="1"/>
</dbReference>
<organism evidence="2 3">
    <name type="scientific">Algoriphagus sediminis</name>
    <dbReference type="NCBI Taxonomy" id="3057113"/>
    <lineage>
        <taxon>Bacteria</taxon>
        <taxon>Pseudomonadati</taxon>
        <taxon>Bacteroidota</taxon>
        <taxon>Cytophagia</taxon>
        <taxon>Cytophagales</taxon>
        <taxon>Cyclobacteriaceae</taxon>
        <taxon>Algoriphagus</taxon>
    </lineage>
</organism>
<evidence type="ECO:0000313" key="3">
    <source>
        <dbReference type="Proteomes" id="UP001171916"/>
    </source>
</evidence>
<feature type="transmembrane region" description="Helical" evidence="1">
    <location>
        <begin position="7"/>
        <end position="28"/>
    </location>
</feature>
<keyword evidence="1" id="KW-1133">Transmembrane helix</keyword>
<dbReference type="PANTHER" id="PTHR42732:SF1">
    <property type="entry name" value="BETA-MANNOSIDASE"/>
    <property type="match status" value="1"/>
</dbReference>
<comment type="caution">
    <text evidence="2">The sequence shown here is derived from an EMBL/GenBank/DDBJ whole genome shotgun (WGS) entry which is preliminary data.</text>
</comment>
<dbReference type="Gene3D" id="3.20.20.80">
    <property type="entry name" value="Glycosidases"/>
    <property type="match status" value="1"/>
</dbReference>
<keyword evidence="1" id="KW-0472">Membrane</keyword>
<keyword evidence="3" id="KW-1185">Reference proteome</keyword>
<dbReference type="InterPro" id="IPR017853">
    <property type="entry name" value="GH"/>
</dbReference>
<accession>A0ABT7YE58</accession>